<dbReference type="Gene3D" id="1.10.443.10">
    <property type="entry name" value="Intergrase catalytic core"/>
    <property type="match status" value="1"/>
</dbReference>
<dbReference type="Gene3D" id="1.10.150.130">
    <property type="match status" value="1"/>
</dbReference>
<dbReference type="SUPFAM" id="SSF56349">
    <property type="entry name" value="DNA breaking-rejoining enzymes"/>
    <property type="match status" value="1"/>
</dbReference>
<dbReference type="PANTHER" id="PTHR30349">
    <property type="entry name" value="PHAGE INTEGRASE-RELATED"/>
    <property type="match status" value="1"/>
</dbReference>
<evidence type="ECO:0000256" key="4">
    <source>
        <dbReference type="ARBA" id="ARBA00023172"/>
    </source>
</evidence>
<organism evidence="6">
    <name type="scientific">freshwater metagenome</name>
    <dbReference type="NCBI Taxonomy" id="449393"/>
    <lineage>
        <taxon>unclassified sequences</taxon>
        <taxon>metagenomes</taxon>
        <taxon>ecological metagenomes</taxon>
    </lineage>
</organism>
<dbReference type="InterPro" id="IPR011010">
    <property type="entry name" value="DNA_brk_join_enz"/>
</dbReference>
<protein>
    <recommendedName>
        <fullName evidence="5">Tyr recombinase domain-containing protein</fullName>
    </recommendedName>
</protein>
<dbReference type="InterPro" id="IPR002104">
    <property type="entry name" value="Integrase_catalytic"/>
</dbReference>
<dbReference type="InterPro" id="IPR013762">
    <property type="entry name" value="Integrase-like_cat_sf"/>
</dbReference>
<dbReference type="CDD" id="cd01189">
    <property type="entry name" value="INT_ICEBs1_C_like"/>
    <property type="match status" value="1"/>
</dbReference>
<evidence type="ECO:0000259" key="5">
    <source>
        <dbReference type="PROSITE" id="PS51898"/>
    </source>
</evidence>
<reference evidence="6" key="1">
    <citation type="submission" date="2014-06" db="EMBL/GenBank/DDBJ databases">
        <title>Key roles for freshwater Actinobacteria revealed by deep metagenomic sequencing.</title>
        <authorList>
            <person name="Ghai R."/>
            <person name="Mizuno C.M."/>
            <person name="Picazo A."/>
            <person name="Camacho A."/>
            <person name="Rodriguez-Valera F."/>
        </authorList>
    </citation>
    <scope>NUCLEOTIDE SEQUENCE</scope>
</reference>
<dbReference type="PROSITE" id="PS51898">
    <property type="entry name" value="TYR_RECOMBINASE"/>
    <property type="match status" value="1"/>
</dbReference>
<dbReference type="InterPro" id="IPR010998">
    <property type="entry name" value="Integrase_recombinase_N"/>
</dbReference>
<dbReference type="Pfam" id="PF00589">
    <property type="entry name" value="Phage_integrase"/>
    <property type="match status" value="1"/>
</dbReference>
<sequence length="377" mass="42927">MATVRKRGKTYSARWLQADKSYAEKGGFATMKAAKLFGMEQEIAVKRGRGIRSGDLKMTLAEFIEVHWKRSLTRPNAQTKADYQNTINKYILPYFGMIPMSEIRPLDIKAWQAKLTHEEKYFGKPLSQYTIQKYLNLFASILKEARDNDFINRSPFEKIHRKKVKPQRTVSPLDIVQVNSLVEHLTDSLKLMVWIPFYTGLRPSEVLGLTLDSIDFQAKEVLVKRQLSRFTDKVFEENLKTENSKRVIPLAPSLETLVKQHVEKFGLGPEELLFKNRTGGVLRYKDAARSFRIAARAIGLSEREGLHVLRHTFASMLIQQGVNIKVIQALLGHANISETLDTYGHLYPQDTSNAIMALDAFVIGSNVLSTTNLRLAD</sequence>
<dbReference type="GO" id="GO:0006310">
    <property type="term" value="P:DNA recombination"/>
    <property type="evidence" value="ECO:0007669"/>
    <property type="project" value="UniProtKB-KW"/>
</dbReference>
<dbReference type="GO" id="GO:0003677">
    <property type="term" value="F:DNA binding"/>
    <property type="evidence" value="ECO:0007669"/>
    <property type="project" value="UniProtKB-KW"/>
</dbReference>
<keyword evidence="2" id="KW-0229">DNA integration</keyword>
<evidence type="ECO:0000256" key="3">
    <source>
        <dbReference type="ARBA" id="ARBA00023125"/>
    </source>
</evidence>
<dbReference type="AlphaFoldDB" id="A0A094QWG8"/>
<evidence type="ECO:0000313" key="6">
    <source>
        <dbReference type="EMBL" id="KGA18721.1"/>
    </source>
</evidence>
<dbReference type="InterPro" id="IPR050090">
    <property type="entry name" value="Tyrosine_recombinase_XerCD"/>
</dbReference>
<dbReference type="GO" id="GO:0015074">
    <property type="term" value="P:DNA integration"/>
    <property type="evidence" value="ECO:0007669"/>
    <property type="project" value="UniProtKB-KW"/>
</dbReference>
<dbReference type="InterPro" id="IPR004107">
    <property type="entry name" value="Integrase_SAM-like_N"/>
</dbReference>
<evidence type="ECO:0000256" key="2">
    <source>
        <dbReference type="ARBA" id="ARBA00022908"/>
    </source>
</evidence>
<keyword evidence="3" id="KW-0238">DNA-binding</keyword>
<accession>A0A094QWG8</accession>
<keyword evidence="4" id="KW-0233">DNA recombination</keyword>
<dbReference type="Pfam" id="PF14659">
    <property type="entry name" value="Phage_int_SAM_3"/>
    <property type="match status" value="1"/>
</dbReference>
<name>A0A094QWG8_9ZZZZ</name>
<proteinExistence type="inferred from homology"/>
<comment type="caution">
    <text evidence="6">The sequence shown here is derived from an EMBL/GenBank/DDBJ whole genome shotgun (WGS) entry which is preliminary data.</text>
</comment>
<dbReference type="PANTHER" id="PTHR30349:SF64">
    <property type="entry name" value="PROPHAGE INTEGRASE INTD-RELATED"/>
    <property type="match status" value="1"/>
</dbReference>
<evidence type="ECO:0000256" key="1">
    <source>
        <dbReference type="ARBA" id="ARBA00008857"/>
    </source>
</evidence>
<gene>
    <name evidence="6" type="ORF">GM51_7765</name>
</gene>
<dbReference type="EMBL" id="JNSL01000039">
    <property type="protein sequence ID" value="KGA18721.1"/>
    <property type="molecule type" value="Genomic_DNA"/>
</dbReference>
<comment type="similarity">
    <text evidence="1">Belongs to the 'phage' integrase family.</text>
</comment>
<feature type="domain" description="Tyr recombinase" evidence="5">
    <location>
        <begin position="168"/>
        <end position="356"/>
    </location>
</feature>